<keyword evidence="3" id="KW-0804">Transcription</keyword>
<dbReference type="InterPro" id="IPR020449">
    <property type="entry name" value="Tscrpt_reg_AraC-type_HTH"/>
</dbReference>
<evidence type="ECO:0000259" key="4">
    <source>
        <dbReference type="PROSITE" id="PS01124"/>
    </source>
</evidence>
<proteinExistence type="predicted"/>
<dbReference type="EMBL" id="BSOW01000001">
    <property type="protein sequence ID" value="GLR83422.1"/>
    <property type="molecule type" value="Genomic_DNA"/>
</dbReference>
<dbReference type="InterPro" id="IPR050204">
    <property type="entry name" value="AraC_XylS_family_regulators"/>
</dbReference>
<accession>A0ABQ6AMG3</accession>
<keyword evidence="6" id="KW-1185">Reference proteome</keyword>
<dbReference type="InterPro" id="IPR009057">
    <property type="entry name" value="Homeodomain-like_sf"/>
</dbReference>
<dbReference type="InterPro" id="IPR018062">
    <property type="entry name" value="HTH_AraC-typ_CS"/>
</dbReference>
<dbReference type="RefSeq" id="WP_284260136.1">
    <property type="nucleotide sequence ID" value="NZ_BSOW01000001.1"/>
</dbReference>
<dbReference type="Proteomes" id="UP001156905">
    <property type="component" value="Unassembled WGS sequence"/>
</dbReference>
<keyword evidence="1" id="KW-0805">Transcription regulation</keyword>
<gene>
    <name evidence="5" type="ORF">GCM10007857_01320</name>
</gene>
<dbReference type="PROSITE" id="PS01124">
    <property type="entry name" value="HTH_ARAC_FAMILY_2"/>
    <property type="match status" value="1"/>
</dbReference>
<evidence type="ECO:0000256" key="1">
    <source>
        <dbReference type="ARBA" id="ARBA00023015"/>
    </source>
</evidence>
<reference evidence="6" key="1">
    <citation type="journal article" date="2019" name="Int. J. Syst. Evol. Microbiol.">
        <title>The Global Catalogue of Microorganisms (GCM) 10K type strain sequencing project: providing services to taxonomists for standard genome sequencing and annotation.</title>
        <authorList>
            <consortium name="The Broad Institute Genomics Platform"/>
            <consortium name="The Broad Institute Genome Sequencing Center for Infectious Disease"/>
            <person name="Wu L."/>
            <person name="Ma J."/>
        </authorList>
    </citation>
    <scope>NUCLEOTIDE SEQUENCE [LARGE SCALE GENOMIC DNA]</scope>
    <source>
        <strain evidence="6">NBRC 102520</strain>
    </source>
</reference>
<evidence type="ECO:0000256" key="3">
    <source>
        <dbReference type="ARBA" id="ARBA00023163"/>
    </source>
</evidence>
<evidence type="ECO:0000256" key="2">
    <source>
        <dbReference type="ARBA" id="ARBA00023125"/>
    </source>
</evidence>
<dbReference type="PANTHER" id="PTHR46796:SF14">
    <property type="entry name" value="TRANSCRIPTIONAL REGULATORY PROTEIN"/>
    <property type="match status" value="1"/>
</dbReference>
<dbReference type="Gene3D" id="1.10.10.60">
    <property type="entry name" value="Homeodomain-like"/>
    <property type="match status" value="2"/>
</dbReference>
<dbReference type="SMART" id="SM00342">
    <property type="entry name" value="HTH_ARAC"/>
    <property type="match status" value="1"/>
</dbReference>
<name>A0ABQ6AMG3_9BRAD</name>
<keyword evidence="2" id="KW-0238">DNA-binding</keyword>
<protein>
    <submittedName>
        <fullName evidence="5">Transcriptional regulator</fullName>
    </submittedName>
</protein>
<dbReference type="PRINTS" id="PR00032">
    <property type="entry name" value="HTHARAC"/>
</dbReference>
<dbReference type="SUPFAM" id="SSF46689">
    <property type="entry name" value="Homeodomain-like"/>
    <property type="match status" value="2"/>
</dbReference>
<feature type="domain" description="HTH araC/xylS-type" evidence="4">
    <location>
        <begin position="203"/>
        <end position="301"/>
    </location>
</feature>
<dbReference type="Pfam" id="PF12833">
    <property type="entry name" value="HTH_18"/>
    <property type="match status" value="1"/>
</dbReference>
<comment type="caution">
    <text evidence="5">The sequence shown here is derived from an EMBL/GenBank/DDBJ whole genome shotgun (WGS) entry which is preliminary data.</text>
</comment>
<evidence type="ECO:0000313" key="5">
    <source>
        <dbReference type="EMBL" id="GLR83422.1"/>
    </source>
</evidence>
<dbReference type="PANTHER" id="PTHR46796">
    <property type="entry name" value="HTH-TYPE TRANSCRIPTIONAL ACTIVATOR RHAS-RELATED"/>
    <property type="match status" value="1"/>
</dbReference>
<sequence>MAQSAPFGQRLGKILHLKDAPPTLTTRSLRSLELAVTETRNDDPEPGLSGSLTAEDAFLVSLKLHDYPDCELWERGKSLMKADVRAGATYLYDLKHDPRYVIDKPFHSLFFYLPRSALDSVAEQPGTTRVDQLDCQLGMGHDDEVIRHIGASLLQGLRRPDETNQLFVDHMMIALTAHVAQTYGGLRRISKLPRGGLPAWQVKRACEKLESDLGGTFSLQLVAAELGFSVSHFSRAFRTSTGLPPHQWLLRRRIDTAKQLMRVRDLPLSEIAIAAGFANQSHFTRVFSTMVGVSPGAWRRGAQGAPD</sequence>
<dbReference type="InterPro" id="IPR018060">
    <property type="entry name" value="HTH_AraC"/>
</dbReference>
<dbReference type="PROSITE" id="PS00041">
    <property type="entry name" value="HTH_ARAC_FAMILY_1"/>
    <property type="match status" value="1"/>
</dbReference>
<organism evidence="5 6">
    <name type="scientific">Bradyrhizobium iriomotense</name>
    <dbReference type="NCBI Taxonomy" id="441950"/>
    <lineage>
        <taxon>Bacteria</taxon>
        <taxon>Pseudomonadati</taxon>
        <taxon>Pseudomonadota</taxon>
        <taxon>Alphaproteobacteria</taxon>
        <taxon>Hyphomicrobiales</taxon>
        <taxon>Nitrobacteraceae</taxon>
        <taxon>Bradyrhizobium</taxon>
    </lineage>
</organism>
<evidence type="ECO:0000313" key="6">
    <source>
        <dbReference type="Proteomes" id="UP001156905"/>
    </source>
</evidence>